<evidence type="ECO:0000256" key="3">
    <source>
        <dbReference type="ARBA" id="ARBA00022741"/>
    </source>
</evidence>
<keyword evidence="6 8" id="KW-0472">Membrane</keyword>
<comment type="caution">
    <text evidence="10">The sequence shown here is derived from an EMBL/GenBank/DDBJ whole genome shotgun (WGS) entry which is preliminary data.</text>
</comment>
<keyword evidence="3" id="KW-0547">Nucleotide-binding</keyword>
<dbReference type="Gene3D" id="3.40.50.300">
    <property type="entry name" value="P-loop containing nucleotide triphosphate hydrolases"/>
    <property type="match status" value="1"/>
</dbReference>
<dbReference type="InterPro" id="IPR039421">
    <property type="entry name" value="Type_1_exporter"/>
</dbReference>
<evidence type="ECO:0000256" key="4">
    <source>
        <dbReference type="ARBA" id="ARBA00022840"/>
    </source>
</evidence>
<organism evidence="10 11">
    <name type="scientific">Kitasatospora putterlickiae</name>
    <dbReference type="NCBI Taxonomy" id="221725"/>
    <lineage>
        <taxon>Bacteria</taxon>
        <taxon>Bacillati</taxon>
        <taxon>Actinomycetota</taxon>
        <taxon>Actinomycetes</taxon>
        <taxon>Kitasatosporales</taxon>
        <taxon>Streptomycetaceae</taxon>
        <taxon>Kitasatospora</taxon>
    </lineage>
</organism>
<dbReference type="CDD" id="cd03228">
    <property type="entry name" value="ABCC_MRP_Like"/>
    <property type="match status" value="1"/>
</dbReference>
<feature type="domain" description="ABC transporter" evidence="9">
    <location>
        <begin position="393"/>
        <end position="634"/>
    </location>
</feature>
<keyword evidence="2 8" id="KW-0812">Transmembrane</keyword>
<evidence type="ECO:0000256" key="5">
    <source>
        <dbReference type="ARBA" id="ARBA00022989"/>
    </source>
</evidence>
<evidence type="ECO:0000256" key="6">
    <source>
        <dbReference type="ARBA" id="ARBA00023136"/>
    </source>
</evidence>
<evidence type="ECO:0000256" key="8">
    <source>
        <dbReference type="SAM" id="Phobius"/>
    </source>
</evidence>
<gene>
    <name evidence="10" type="ORF">GCM10009639_19670</name>
</gene>
<dbReference type="InterPro" id="IPR036640">
    <property type="entry name" value="ABC1_TM_sf"/>
</dbReference>
<dbReference type="SMART" id="SM00382">
    <property type="entry name" value="AAA"/>
    <property type="match status" value="1"/>
</dbReference>
<dbReference type="InterPro" id="IPR003439">
    <property type="entry name" value="ABC_transporter-like_ATP-bd"/>
</dbReference>
<keyword evidence="11" id="KW-1185">Reference proteome</keyword>
<dbReference type="RefSeq" id="WP_344331545.1">
    <property type="nucleotide sequence ID" value="NZ_BAAAKJ010000099.1"/>
</dbReference>
<feature type="region of interest" description="Disordered" evidence="7">
    <location>
        <begin position="1"/>
        <end position="23"/>
    </location>
</feature>
<comment type="subcellular location">
    <subcellularLocation>
        <location evidence="1">Cell membrane</location>
        <topology evidence="1">Multi-pass membrane protein</topology>
    </subcellularLocation>
</comment>
<dbReference type="GO" id="GO:0005524">
    <property type="term" value="F:ATP binding"/>
    <property type="evidence" value="ECO:0007669"/>
    <property type="project" value="UniProtKB-KW"/>
</dbReference>
<dbReference type="SUPFAM" id="SSF90123">
    <property type="entry name" value="ABC transporter transmembrane region"/>
    <property type="match status" value="1"/>
</dbReference>
<dbReference type="InterPro" id="IPR003593">
    <property type="entry name" value="AAA+_ATPase"/>
</dbReference>
<feature type="transmembrane region" description="Helical" evidence="8">
    <location>
        <begin position="200"/>
        <end position="223"/>
    </location>
</feature>
<evidence type="ECO:0000313" key="11">
    <source>
        <dbReference type="Proteomes" id="UP001499863"/>
    </source>
</evidence>
<evidence type="ECO:0000256" key="7">
    <source>
        <dbReference type="SAM" id="MobiDB-lite"/>
    </source>
</evidence>
<keyword evidence="4 10" id="KW-0067">ATP-binding</keyword>
<keyword evidence="5 8" id="KW-1133">Transmembrane helix</keyword>
<accession>A0ABN1XUL4</accession>
<proteinExistence type="predicted"/>
<dbReference type="PANTHER" id="PTHR43394">
    <property type="entry name" value="ATP-DEPENDENT PERMEASE MDL1, MITOCHONDRIAL"/>
    <property type="match status" value="1"/>
</dbReference>
<name>A0ABN1XUL4_9ACTN</name>
<evidence type="ECO:0000256" key="1">
    <source>
        <dbReference type="ARBA" id="ARBA00004651"/>
    </source>
</evidence>
<dbReference type="SUPFAM" id="SSF52540">
    <property type="entry name" value="P-loop containing nucleoside triphosphate hydrolases"/>
    <property type="match status" value="1"/>
</dbReference>
<dbReference type="InterPro" id="IPR027417">
    <property type="entry name" value="P-loop_NTPase"/>
</dbReference>
<dbReference type="Pfam" id="PF00005">
    <property type="entry name" value="ABC_tran"/>
    <property type="match status" value="1"/>
</dbReference>
<dbReference type="Proteomes" id="UP001499863">
    <property type="component" value="Unassembled WGS sequence"/>
</dbReference>
<dbReference type="PANTHER" id="PTHR43394:SF1">
    <property type="entry name" value="ATP-BINDING CASSETTE SUB-FAMILY B MEMBER 10, MITOCHONDRIAL"/>
    <property type="match status" value="1"/>
</dbReference>
<feature type="transmembrane region" description="Helical" evidence="8">
    <location>
        <begin position="300"/>
        <end position="323"/>
    </location>
</feature>
<sequence length="652" mass="68600">MSSPAPTPTTGKADTTGGADDSVMMEWQPPGSDAEIIDGTKTTLRATARALPRLLALALRLGRQADRPALAVLLSCAVASAVAQACGLLATTGMITQLVAGAGTIADRLTRSVPSVTFLAAMSGASALLRITSEWAAERIGPKIARAAELELIDAATRAELVAYDDPGFQAAWDAADRGASSTRDLLSQARDVIGYTANLAAAGVVIVTIHPVLLPLLVLAVIPQALARTAAANAFYRAMMSTFGATRAANVLRWFLCDRRLASEVRSNTIAPFLLRIHRRAVAKVTEASDKAARRSAVLGLYGAVASGVGACLVWGGLAWLLADGRVTLASAGTAVIALRAAASDLHVAANYSAAVHRTGLYVGDWQKFIVLARAQRLDRGTLAPPAGTAVIEARGVTFGYPGSDRLALQGVDFRVRRGEIVAVVGVNGAAKSTLMKLLCGLTLPDSGTVTWDGVATRDLDPDLLWRQTALVQQDFAHWPLTARQNITLGQPGEEGDGPVLEAAAATGADEVIAELAHGLDTLLAKEFWGGAEISEGQWQRVVTAAAFHRARSGTLLILDEPTSAMDPRAEHRIFTGLADVARDCATVLVTHNLENTRVAHRIVVLDHGRVIQEGTFDRLAAEPGMFADLRALQHDRTSAVPAQRTDPDGP</sequence>
<evidence type="ECO:0000256" key="2">
    <source>
        <dbReference type="ARBA" id="ARBA00022692"/>
    </source>
</evidence>
<dbReference type="PROSITE" id="PS50893">
    <property type="entry name" value="ABC_TRANSPORTER_2"/>
    <property type="match status" value="1"/>
</dbReference>
<dbReference type="Gene3D" id="1.20.1560.10">
    <property type="entry name" value="ABC transporter type 1, transmembrane domain"/>
    <property type="match status" value="1"/>
</dbReference>
<evidence type="ECO:0000313" key="10">
    <source>
        <dbReference type="EMBL" id="GAA1390656.1"/>
    </source>
</evidence>
<evidence type="ECO:0000259" key="9">
    <source>
        <dbReference type="PROSITE" id="PS50893"/>
    </source>
</evidence>
<feature type="compositionally biased region" description="Low complexity" evidence="7">
    <location>
        <begin position="8"/>
        <end position="21"/>
    </location>
</feature>
<protein>
    <submittedName>
        <fullName evidence="10">ABC transporter ATP-binding protein</fullName>
    </submittedName>
</protein>
<reference evidence="10 11" key="1">
    <citation type="journal article" date="2019" name="Int. J. Syst. Evol. Microbiol.">
        <title>The Global Catalogue of Microorganisms (GCM) 10K type strain sequencing project: providing services to taxonomists for standard genome sequencing and annotation.</title>
        <authorList>
            <consortium name="The Broad Institute Genomics Platform"/>
            <consortium name="The Broad Institute Genome Sequencing Center for Infectious Disease"/>
            <person name="Wu L."/>
            <person name="Ma J."/>
        </authorList>
    </citation>
    <scope>NUCLEOTIDE SEQUENCE [LARGE SCALE GENOMIC DNA]</scope>
    <source>
        <strain evidence="10 11">JCM 12393</strain>
    </source>
</reference>
<dbReference type="EMBL" id="BAAAKJ010000099">
    <property type="protein sequence ID" value="GAA1390656.1"/>
    <property type="molecule type" value="Genomic_DNA"/>
</dbReference>